<keyword evidence="2" id="KW-0732">Signal</keyword>
<name>A0A4Y6PPB7_PERCE</name>
<sequence>MRPPSFATIFALTALALGACDANAEPPVAAEPARASADEPRQTEGPSDSVDEPDPKPVTAASLRDAYPWLSGMDADLQVVPLSQRFNPPAGYSRVSVGEGSFAQFLRGLPVRVDRTGVLSYRGRRLSSPSAAIVAIDVGERNLQQCADSAIRLHAEYLWSRGEAQRLGYHFTSGDETRWEDWQKGERYVISGSKVERVRRGAVANSHAQFRRWLDTVFMYAGTRSLRFDSQPVAGPIAPGDFFVAPGSPGHAVIVLDVARNEDGHRVALLGQGFMPAQDLHVIRSRGDHVEDRVWFVLPKEGEKLATPSWRPFSRGQARRFE</sequence>
<dbReference type="RefSeq" id="WP_141196687.1">
    <property type="nucleotide sequence ID" value="NZ_CP041186.1"/>
</dbReference>
<dbReference type="EMBL" id="CP041186">
    <property type="protein sequence ID" value="QDG50191.1"/>
    <property type="molecule type" value="Genomic_DNA"/>
</dbReference>
<feature type="chain" id="PRO_5030106175" description="DUF4846 domain-containing protein" evidence="2">
    <location>
        <begin position="25"/>
        <end position="322"/>
    </location>
</feature>
<evidence type="ECO:0000313" key="3">
    <source>
        <dbReference type="EMBL" id="QDG50191.1"/>
    </source>
</evidence>
<evidence type="ECO:0000256" key="2">
    <source>
        <dbReference type="SAM" id="SignalP"/>
    </source>
</evidence>
<evidence type="ECO:0000313" key="4">
    <source>
        <dbReference type="Proteomes" id="UP000315995"/>
    </source>
</evidence>
<feature type="signal peptide" evidence="2">
    <location>
        <begin position="1"/>
        <end position="24"/>
    </location>
</feature>
<proteinExistence type="predicted"/>
<keyword evidence="4" id="KW-1185">Reference proteome</keyword>
<organism evidence="3 4">
    <name type="scientific">Persicimonas caeni</name>
    <dbReference type="NCBI Taxonomy" id="2292766"/>
    <lineage>
        <taxon>Bacteria</taxon>
        <taxon>Deltaproteobacteria</taxon>
        <taxon>Bradymonadales</taxon>
        <taxon>Bradymonadaceae</taxon>
        <taxon>Persicimonas</taxon>
    </lineage>
</organism>
<dbReference type="InterPro" id="IPR032315">
    <property type="entry name" value="DUF4846"/>
</dbReference>
<dbReference type="Pfam" id="PF16138">
    <property type="entry name" value="DUF4846"/>
    <property type="match status" value="1"/>
</dbReference>
<dbReference type="AlphaFoldDB" id="A0A4Y6PPB7"/>
<feature type="region of interest" description="Disordered" evidence="1">
    <location>
        <begin position="25"/>
        <end position="57"/>
    </location>
</feature>
<protein>
    <recommendedName>
        <fullName evidence="5">DUF4846 domain-containing protein</fullName>
    </recommendedName>
</protein>
<dbReference type="Proteomes" id="UP000315995">
    <property type="component" value="Chromosome"/>
</dbReference>
<dbReference type="PROSITE" id="PS51257">
    <property type="entry name" value="PROKAR_LIPOPROTEIN"/>
    <property type="match status" value="1"/>
</dbReference>
<feature type="compositionally biased region" description="Low complexity" evidence="1">
    <location>
        <begin position="25"/>
        <end position="35"/>
    </location>
</feature>
<accession>A0A5B8Y073</accession>
<gene>
    <name evidence="3" type="ORF">FIV42_05435</name>
</gene>
<dbReference type="OrthoDB" id="5511471at2"/>
<accession>A0A4Y6PPB7</accession>
<evidence type="ECO:0008006" key="5">
    <source>
        <dbReference type="Google" id="ProtNLM"/>
    </source>
</evidence>
<reference evidence="3 4" key="1">
    <citation type="submission" date="2019-06" db="EMBL/GenBank/DDBJ databases">
        <title>Persicimonas caeni gen. nov., sp. nov., a predatory bacterium isolated from solar saltern.</title>
        <authorList>
            <person name="Wang S."/>
        </authorList>
    </citation>
    <scope>NUCLEOTIDE SEQUENCE [LARGE SCALE GENOMIC DNA]</scope>
    <source>
        <strain evidence="3 4">YN101</strain>
    </source>
</reference>
<evidence type="ECO:0000256" key="1">
    <source>
        <dbReference type="SAM" id="MobiDB-lite"/>
    </source>
</evidence>